<evidence type="ECO:0000313" key="13">
    <source>
        <dbReference type="EMBL" id="MBC8770113.1"/>
    </source>
</evidence>
<dbReference type="InterPro" id="IPR036890">
    <property type="entry name" value="HATPase_C_sf"/>
</dbReference>
<dbReference type="InterPro" id="IPR004358">
    <property type="entry name" value="Sig_transdc_His_kin-like_C"/>
</dbReference>
<dbReference type="Gene3D" id="2.130.10.10">
    <property type="entry name" value="YVTN repeat-like/Quinoprotein amine dehydrogenase"/>
    <property type="match status" value="2"/>
</dbReference>
<dbReference type="Pfam" id="PF00072">
    <property type="entry name" value="Response_reg"/>
    <property type="match status" value="1"/>
</dbReference>
<keyword evidence="6" id="KW-0804">Transcription</keyword>
<dbReference type="SMART" id="SM00342">
    <property type="entry name" value="HTH_ARAC"/>
    <property type="match status" value="1"/>
</dbReference>
<dbReference type="InterPro" id="IPR011110">
    <property type="entry name" value="Reg_prop"/>
</dbReference>
<dbReference type="SUPFAM" id="SSF47384">
    <property type="entry name" value="Homodimeric domain of signal transducing histidine kinase"/>
    <property type="match status" value="1"/>
</dbReference>
<dbReference type="CDD" id="cd17574">
    <property type="entry name" value="REC_OmpR"/>
    <property type="match status" value="1"/>
</dbReference>
<comment type="catalytic activity">
    <reaction evidence="1">
        <text>ATP + protein L-histidine = ADP + protein N-phospho-L-histidine.</text>
        <dbReference type="EC" id="2.7.13.3"/>
    </reaction>
</comment>
<dbReference type="InterPro" id="IPR009057">
    <property type="entry name" value="Homeodomain-like_sf"/>
</dbReference>
<dbReference type="InterPro" id="IPR036097">
    <property type="entry name" value="HisK_dim/P_sf"/>
</dbReference>
<dbReference type="InterPro" id="IPR003594">
    <property type="entry name" value="HATPase_dom"/>
</dbReference>
<dbReference type="InterPro" id="IPR015943">
    <property type="entry name" value="WD40/YVTN_repeat-like_dom_sf"/>
</dbReference>
<dbReference type="EMBL" id="JACLHY010000027">
    <property type="protein sequence ID" value="MBC8770113.1"/>
    <property type="molecule type" value="Genomic_DNA"/>
</dbReference>
<evidence type="ECO:0000256" key="5">
    <source>
        <dbReference type="ARBA" id="ARBA00023125"/>
    </source>
</evidence>
<dbReference type="SUPFAM" id="SSF63829">
    <property type="entry name" value="Calcium-dependent phosphotriesterase"/>
    <property type="match status" value="2"/>
</dbReference>
<feature type="modified residue" description="4-aspartylphosphate" evidence="7">
    <location>
        <position position="1119"/>
    </location>
</feature>
<feature type="signal peptide" evidence="9">
    <location>
        <begin position="1"/>
        <end position="20"/>
    </location>
</feature>
<keyword evidence="14" id="KW-1185">Reference proteome</keyword>
<dbReference type="EC" id="2.7.13.3" evidence="2"/>
<dbReference type="InterPro" id="IPR011123">
    <property type="entry name" value="Y_Y_Y"/>
</dbReference>
<dbReference type="InterPro" id="IPR001789">
    <property type="entry name" value="Sig_transdc_resp-reg_receiver"/>
</dbReference>
<dbReference type="InterPro" id="IPR018060">
    <property type="entry name" value="HTH_AraC"/>
</dbReference>
<proteinExistence type="predicted"/>
<sequence>MKKSIVILLITTLVSSSIWAQEYYFKNYEVEDGLSHNTVLSSIQDKNGFMWFGTKNGLNRFDGYTFKLFQNNPEDTKSLHGTYIECLHEFEDVLWVGTDNGLYSYNEKQENFDLLEGTNTKQILGLMNDSEGNLWFIANSTLHKYNTKTKETIKFPTNQFFNATVVLKTNDNEILAASSNELYSYNSVTNTFKGYGLNVEADIKLPFRINRLFNLNDHVILLGTQNHGVLAYDIQEGKILDILSDMRGPIYVRDFALREKDELWVATESGIHLYNFREKKYTNLVKNYSNPYALSDNAVYALTVDDEGSVWAGTYFGGVNYYPNQYNYFKKYFPSPSENSISGNAVREIHPDKSGNLWIGTEDAGLNKFNLATGKFTTFTSKDKGGILSHYNIHGVLPINDNVWIGTFDHGLDVLDVNRNIIVSHYNMGDKSKLRNNFIFSLYRTKSNEIIAITTSAIQSYDPEMDNFDLVGTFPEHIHYTCFFEDQNGVFWAGSYSEGLFFYNPKTGENGNFKYDSNNIDAISNNHINGIFQGKNNCVWVTTDNGLNLFDTSKKNFKKFGTSDGFPSNAFYSILEGDDDKLWITTSNGLVEYEPKTGSKKIYTKENGLLSDQFNYNSAYKSPKGDMYFGSVNGMISFNPKNFVNNTYVPPILITGLQINNQEAIVSGYESPLQKSVTFLDNLVLDSNESSFSLDFAALSYIGPESTEYMYQMKGISNEWIPLNKEHRVHFTELAAGKYRFNLKSMTNNGVWSTKSKPLNIEVLPVFWKSNIAYLIYFIIMGISVFLIMRFYHLRTVSKNNQKIRELSNKKEKEVYQAKIEFFTNISHEIRTPLTLIKSPLDKLIKNEDHSPEVIGNLSIMKKNTNRLLDLVNQLLDFRKTEIESLSLTFVEYNITELIKKTYSRFVEAIKDKDIDFQLNLGESDVIAFVDAEAIKKILSNLFGNAIKYANNQVIVTIEANIESFKLKVQNDGNLIPDHLSKKIFEPFFRVTGVENQTGTGIGLALAHSLTKLHNGNLELEVCNGTLNTFVLQLPIHQEKEFKLYSQDRSLNKLEPEVRLLDIEEDLTKPNIVIAEDSIDLLDFIANDLKELYNVYRATNGQEALKILEVRNIQLVVTDVMMPIMDGYDLCRNIKSSLESSHIPVIFLTSKQALNAKIEGLESGADAYLEKPFSMSHLRVQIKNLIENRKNIMTYYSSSPLAHLKSIALTATDETFINKLDEVISKHISDPNLSVETLSDIMFMSRSTLYRKIKEMSNLSPNELINIARLKKAAELLRKGEYRIYEVSEMVGYNSQTSFGRNFQKQFNMTPTEYMNS</sequence>
<evidence type="ECO:0000256" key="8">
    <source>
        <dbReference type="SAM" id="Phobius"/>
    </source>
</evidence>
<evidence type="ECO:0000313" key="14">
    <source>
        <dbReference type="Proteomes" id="UP000618952"/>
    </source>
</evidence>
<accession>A0ABR7QSE7</accession>
<evidence type="ECO:0000256" key="4">
    <source>
        <dbReference type="ARBA" id="ARBA00023015"/>
    </source>
</evidence>
<dbReference type="InterPro" id="IPR003661">
    <property type="entry name" value="HisK_dim/P_dom"/>
</dbReference>
<reference evidence="13 14" key="1">
    <citation type="submission" date="2020-08" db="EMBL/GenBank/DDBJ databases">
        <title>Arenibacter gaetbuli sp. nov., isolated from a sand dune.</title>
        <authorList>
            <person name="Park S."/>
            <person name="Yoon J.-H."/>
        </authorList>
    </citation>
    <scope>NUCLEOTIDE SEQUENCE [LARGE SCALE GENOMIC DNA]</scope>
    <source>
        <strain evidence="13 14">BSSL-BM3</strain>
    </source>
</reference>
<dbReference type="SUPFAM" id="SSF52172">
    <property type="entry name" value="CheY-like"/>
    <property type="match status" value="1"/>
</dbReference>
<keyword evidence="5" id="KW-0238">DNA-binding</keyword>
<keyword evidence="8" id="KW-0812">Transmembrane</keyword>
<dbReference type="PROSITE" id="PS50110">
    <property type="entry name" value="RESPONSE_REGULATORY"/>
    <property type="match status" value="1"/>
</dbReference>
<name>A0ABR7QSE7_9FLAO</name>
<evidence type="ECO:0000259" key="11">
    <source>
        <dbReference type="PROSITE" id="PS50109"/>
    </source>
</evidence>
<dbReference type="InterPro" id="IPR005467">
    <property type="entry name" value="His_kinase_dom"/>
</dbReference>
<feature type="chain" id="PRO_5046814732" description="histidine kinase" evidence="9">
    <location>
        <begin position="21"/>
        <end position="1317"/>
    </location>
</feature>
<dbReference type="Pfam" id="PF02518">
    <property type="entry name" value="HATPase_c"/>
    <property type="match status" value="1"/>
</dbReference>
<feature type="domain" description="Histidine kinase" evidence="11">
    <location>
        <begin position="825"/>
        <end position="1038"/>
    </location>
</feature>
<dbReference type="PANTHER" id="PTHR43547:SF2">
    <property type="entry name" value="HYBRID SIGNAL TRANSDUCTION HISTIDINE KINASE C"/>
    <property type="match status" value="1"/>
</dbReference>
<comment type="caution">
    <text evidence="13">The sequence shown here is derived from an EMBL/GenBank/DDBJ whole genome shotgun (WGS) entry which is preliminary data.</text>
</comment>
<feature type="domain" description="Response regulatory" evidence="12">
    <location>
        <begin position="1071"/>
        <end position="1186"/>
    </location>
</feature>
<dbReference type="SUPFAM" id="SSF63825">
    <property type="entry name" value="YWTD domain"/>
    <property type="match status" value="1"/>
</dbReference>
<dbReference type="InterPro" id="IPR018062">
    <property type="entry name" value="HTH_AraC-typ_CS"/>
</dbReference>
<dbReference type="SMART" id="SM00388">
    <property type="entry name" value="HisKA"/>
    <property type="match status" value="1"/>
</dbReference>
<evidence type="ECO:0000259" key="12">
    <source>
        <dbReference type="PROSITE" id="PS50110"/>
    </source>
</evidence>
<dbReference type="SMART" id="SM00448">
    <property type="entry name" value="REC"/>
    <property type="match status" value="1"/>
</dbReference>
<evidence type="ECO:0000259" key="10">
    <source>
        <dbReference type="PROSITE" id="PS01124"/>
    </source>
</evidence>
<dbReference type="InterPro" id="IPR011006">
    <property type="entry name" value="CheY-like_superfamily"/>
</dbReference>
<dbReference type="Gene3D" id="2.60.40.10">
    <property type="entry name" value="Immunoglobulins"/>
    <property type="match status" value="1"/>
</dbReference>
<dbReference type="RefSeq" id="WP_187587624.1">
    <property type="nucleotide sequence ID" value="NZ_JACLHY010000027.1"/>
</dbReference>
<feature type="transmembrane region" description="Helical" evidence="8">
    <location>
        <begin position="772"/>
        <end position="792"/>
    </location>
</feature>
<dbReference type="Gene3D" id="3.40.50.2300">
    <property type="match status" value="1"/>
</dbReference>
<dbReference type="Pfam" id="PF12833">
    <property type="entry name" value="HTH_18"/>
    <property type="match status" value="1"/>
</dbReference>
<dbReference type="PROSITE" id="PS50109">
    <property type="entry name" value="HIS_KIN"/>
    <property type="match status" value="1"/>
</dbReference>
<keyword evidence="9" id="KW-0732">Signal</keyword>
<dbReference type="SUPFAM" id="SSF46689">
    <property type="entry name" value="Homeodomain-like"/>
    <property type="match status" value="1"/>
</dbReference>
<dbReference type="Gene3D" id="3.30.565.10">
    <property type="entry name" value="Histidine kinase-like ATPase, C-terminal domain"/>
    <property type="match status" value="1"/>
</dbReference>
<dbReference type="Pfam" id="PF07494">
    <property type="entry name" value="Reg_prop"/>
    <property type="match status" value="3"/>
</dbReference>
<keyword evidence="8" id="KW-1133">Transmembrane helix</keyword>
<keyword evidence="3 7" id="KW-0597">Phosphoprotein</keyword>
<dbReference type="SUPFAM" id="SSF55874">
    <property type="entry name" value="ATPase domain of HSP90 chaperone/DNA topoisomerase II/histidine kinase"/>
    <property type="match status" value="1"/>
</dbReference>
<dbReference type="PANTHER" id="PTHR43547">
    <property type="entry name" value="TWO-COMPONENT HISTIDINE KINASE"/>
    <property type="match status" value="1"/>
</dbReference>
<dbReference type="Proteomes" id="UP000618952">
    <property type="component" value="Unassembled WGS sequence"/>
</dbReference>
<dbReference type="Gene3D" id="1.10.287.130">
    <property type="match status" value="1"/>
</dbReference>
<dbReference type="PROSITE" id="PS00041">
    <property type="entry name" value="HTH_ARAC_FAMILY_1"/>
    <property type="match status" value="1"/>
</dbReference>
<gene>
    <name evidence="13" type="ORF">H4O18_19085</name>
</gene>
<protein>
    <recommendedName>
        <fullName evidence="2">histidine kinase</fullName>
        <ecNumber evidence="2">2.7.13.3</ecNumber>
    </recommendedName>
</protein>
<dbReference type="Pfam" id="PF07495">
    <property type="entry name" value="Y_Y_Y"/>
    <property type="match status" value="1"/>
</dbReference>
<evidence type="ECO:0000256" key="6">
    <source>
        <dbReference type="ARBA" id="ARBA00023163"/>
    </source>
</evidence>
<dbReference type="SMART" id="SM00387">
    <property type="entry name" value="HATPase_c"/>
    <property type="match status" value="1"/>
</dbReference>
<dbReference type="InterPro" id="IPR013783">
    <property type="entry name" value="Ig-like_fold"/>
</dbReference>
<evidence type="ECO:0000256" key="9">
    <source>
        <dbReference type="SAM" id="SignalP"/>
    </source>
</evidence>
<keyword evidence="8" id="KW-0472">Membrane</keyword>
<dbReference type="PROSITE" id="PS01124">
    <property type="entry name" value="HTH_ARAC_FAMILY_2"/>
    <property type="match status" value="1"/>
</dbReference>
<dbReference type="PRINTS" id="PR00344">
    <property type="entry name" value="BCTRLSENSOR"/>
</dbReference>
<evidence type="ECO:0000256" key="1">
    <source>
        <dbReference type="ARBA" id="ARBA00000085"/>
    </source>
</evidence>
<dbReference type="CDD" id="cd00082">
    <property type="entry name" value="HisKA"/>
    <property type="match status" value="1"/>
</dbReference>
<keyword evidence="4" id="KW-0805">Transcription regulation</keyword>
<dbReference type="Pfam" id="PF00512">
    <property type="entry name" value="HisKA"/>
    <property type="match status" value="1"/>
</dbReference>
<dbReference type="Gene3D" id="1.10.10.60">
    <property type="entry name" value="Homeodomain-like"/>
    <property type="match status" value="1"/>
</dbReference>
<organism evidence="13 14">
    <name type="scientific">Arenibacter arenosicollis</name>
    <dbReference type="NCBI Taxonomy" id="2762274"/>
    <lineage>
        <taxon>Bacteria</taxon>
        <taxon>Pseudomonadati</taxon>
        <taxon>Bacteroidota</taxon>
        <taxon>Flavobacteriia</taxon>
        <taxon>Flavobacteriales</taxon>
        <taxon>Flavobacteriaceae</taxon>
        <taxon>Arenibacter</taxon>
    </lineage>
</organism>
<evidence type="ECO:0000256" key="2">
    <source>
        <dbReference type="ARBA" id="ARBA00012438"/>
    </source>
</evidence>
<evidence type="ECO:0000256" key="7">
    <source>
        <dbReference type="PROSITE-ProRule" id="PRU00169"/>
    </source>
</evidence>
<feature type="domain" description="HTH araC/xylS-type" evidence="10">
    <location>
        <begin position="1218"/>
        <end position="1317"/>
    </location>
</feature>
<evidence type="ECO:0000256" key="3">
    <source>
        <dbReference type="ARBA" id="ARBA00022553"/>
    </source>
</evidence>